<proteinExistence type="inferred from homology"/>
<dbReference type="PANTHER" id="PTHR30614:SF0">
    <property type="entry name" value="L-CYSTINE TRANSPORT SYSTEM PERMEASE PROTEIN TCYL"/>
    <property type="match status" value="1"/>
</dbReference>
<sequence length="227" mass="25446">MVRENFDIHFIIEKFPAILSALPVTLEITAVTLVLGWLLGLLVAWGKVSGSGWLKKFLRILTDIIRGIPTVVLLYIVYFGLPKLINVSNWSKISFVVLALMIELGTTSSEMFRSAYNSIQKGQLEAAHALGYTEIQKFFHIIVPQGLAVILPNLGSAVLSIIRATALVYTLGIFDILGKARQLDTNVSHVKTFEMYFSVAIIYWALAVLIQFIFSRLEKQMRKESVQ</sequence>
<evidence type="ECO:0000256" key="8">
    <source>
        <dbReference type="RuleBase" id="RU363032"/>
    </source>
</evidence>
<keyword evidence="11" id="KW-1185">Reference proteome</keyword>
<gene>
    <name evidence="10" type="ORF">LKD71_17690</name>
</gene>
<evidence type="ECO:0000256" key="7">
    <source>
        <dbReference type="ARBA" id="ARBA00023136"/>
    </source>
</evidence>
<feature type="transmembrane region" description="Helical" evidence="8">
    <location>
        <begin position="57"/>
        <end position="81"/>
    </location>
</feature>
<dbReference type="RefSeq" id="WP_227616394.1">
    <property type="nucleotide sequence ID" value="NZ_JAJEPR010000076.1"/>
</dbReference>
<dbReference type="InterPro" id="IPR000515">
    <property type="entry name" value="MetI-like"/>
</dbReference>
<evidence type="ECO:0000259" key="9">
    <source>
        <dbReference type="PROSITE" id="PS50928"/>
    </source>
</evidence>
<evidence type="ECO:0000313" key="11">
    <source>
        <dbReference type="Proteomes" id="UP001197875"/>
    </source>
</evidence>
<dbReference type="InterPro" id="IPR010065">
    <property type="entry name" value="AA_ABC_transptr_permease_3TM"/>
</dbReference>
<dbReference type="InterPro" id="IPR043429">
    <property type="entry name" value="ArtM/GltK/GlnP/TcyL/YhdX-like"/>
</dbReference>
<dbReference type="CDD" id="cd06261">
    <property type="entry name" value="TM_PBP2"/>
    <property type="match status" value="1"/>
</dbReference>
<comment type="similarity">
    <text evidence="8">Belongs to the binding-protein-dependent transport system permease family.</text>
</comment>
<dbReference type="EMBL" id="JAJEPR010000076">
    <property type="protein sequence ID" value="MCC2191594.1"/>
    <property type="molecule type" value="Genomic_DNA"/>
</dbReference>
<dbReference type="InterPro" id="IPR035906">
    <property type="entry name" value="MetI-like_sf"/>
</dbReference>
<dbReference type="Proteomes" id="UP001197875">
    <property type="component" value="Unassembled WGS sequence"/>
</dbReference>
<keyword evidence="7 8" id="KW-0472">Membrane</keyword>
<dbReference type="Pfam" id="PF00528">
    <property type="entry name" value="BPD_transp_1"/>
    <property type="match status" value="1"/>
</dbReference>
<dbReference type="Gene3D" id="1.10.3720.10">
    <property type="entry name" value="MetI-like"/>
    <property type="match status" value="1"/>
</dbReference>
<evidence type="ECO:0000256" key="1">
    <source>
        <dbReference type="ARBA" id="ARBA00004651"/>
    </source>
</evidence>
<accession>A0AAE3J841</accession>
<protein>
    <submittedName>
        <fullName evidence="10">Amino acid ABC transporter permease</fullName>
    </submittedName>
</protein>
<name>A0AAE3J841_9FIRM</name>
<keyword evidence="6 8" id="KW-1133">Transmembrane helix</keyword>
<feature type="domain" description="ABC transmembrane type-1" evidence="9">
    <location>
        <begin position="22"/>
        <end position="214"/>
    </location>
</feature>
<dbReference type="AlphaFoldDB" id="A0AAE3J841"/>
<dbReference type="PROSITE" id="PS50928">
    <property type="entry name" value="ABC_TM1"/>
    <property type="match status" value="1"/>
</dbReference>
<dbReference type="NCBIfam" id="TIGR01726">
    <property type="entry name" value="HEQRo_perm_3TM"/>
    <property type="match status" value="1"/>
</dbReference>
<evidence type="ECO:0000256" key="6">
    <source>
        <dbReference type="ARBA" id="ARBA00022989"/>
    </source>
</evidence>
<dbReference type="GO" id="GO:0043190">
    <property type="term" value="C:ATP-binding cassette (ABC) transporter complex"/>
    <property type="evidence" value="ECO:0007669"/>
    <property type="project" value="InterPro"/>
</dbReference>
<evidence type="ECO:0000256" key="2">
    <source>
        <dbReference type="ARBA" id="ARBA00022448"/>
    </source>
</evidence>
<comment type="subcellular location">
    <subcellularLocation>
        <location evidence="1 8">Cell membrane</location>
        <topology evidence="1 8">Multi-pass membrane protein</topology>
    </subcellularLocation>
</comment>
<dbReference type="PANTHER" id="PTHR30614">
    <property type="entry name" value="MEMBRANE COMPONENT OF AMINO ACID ABC TRANSPORTER"/>
    <property type="match status" value="1"/>
</dbReference>
<evidence type="ECO:0000256" key="3">
    <source>
        <dbReference type="ARBA" id="ARBA00022475"/>
    </source>
</evidence>
<feature type="transmembrane region" description="Helical" evidence="8">
    <location>
        <begin position="193"/>
        <end position="214"/>
    </location>
</feature>
<feature type="transmembrane region" description="Helical" evidence="8">
    <location>
        <begin position="147"/>
        <end position="173"/>
    </location>
</feature>
<keyword evidence="3" id="KW-1003">Cell membrane</keyword>
<evidence type="ECO:0000256" key="5">
    <source>
        <dbReference type="ARBA" id="ARBA00022970"/>
    </source>
</evidence>
<dbReference type="SUPFAM" id="SSF161098">
    <property type="entry name" value="MetI-like"/>
    <property type="match status" value="1"/>
</dbReference>
<dbReference type="GO" id="GO:0022857">
    <property type="term" value="F:transmembrane transporter activity"/>
    <property type="evidence" value="ECO:0007669"/>
    <property type="project" value="InterPro"/>
</dbReference>
<feature type="transmembrane region" description="Helical" evidence="8">
    <location>
        <begin position="20"/>
        <end position="45"/>
    </location>
</feature>
<dbReference type="GO" id="GO:0006865">
    <property type="term" value="P:amino acid transport"/>
    <property type="evidence" value="ECO:0007669"/>
    <property type="project" value="UniProtKB-KW"/>
</dbReference>
<organism evidence="10 11">
    <name type="scientific">Fusicatenibacter faecihominis</name>
    <dbReference type="NCBI Taxonomy" id="2881276"/>
    <lineage>
        <taxon>Bacteria</taxon>
        <taxon>Bacillati</taxon>
        <taxon>Bacillota</taxon>
        <taxon>Clostridia</taxon>
        <taxon>Lachnospirales</taxon>
        <taxon>Lachnospiraceae</taxon>
        <taxon>Fusicatenibacter</taxon>
    </lineage>
</organism>
<keyword evidence="2 8" id="KW-0813">Transport</keyword>
<comment type="caution">
    <text evidence="10">The sequence shown here is derived from an EMBL/GenBank/DDBJ whole genome shotgun (WGS) entry which is preliminary data.</text>
</comment>
<evidence type="ECO:0000256" key="4">
    <source>
        <dbReference type="ARBA" id="ARBA00022692"/>
    </source>
</evidence>
<reference evidence="10 11" key="1">
    <citation type="submission" date="2021-10" db="EMBL/GenBank/DDBJ databases">
        <title>Anaerobic single-cell dispensing facilitates the cultivation of human gut bacteria.</title>
        <authorList>
            <person name="Afrizal A."/>
        </authorList>
    </citation>
    <scope>NUCLEOTIDE SEQUENCE [LARGE SCALE GENOMIC DNA]</scope>
    <source>
        <strain evidence="10 11">CLA-AA-H277</strain>
    </source>
</reference>
<keyword evidence="4 8" id="KW-0812">Transmembrane</keyword>
<evidence type="ECO:0000313" key="10">
    <source>
        <dbReference type="EMBL" id="MCC2191594.1"/>
    </source>
</evidence>
<keyword evidence="5" id="KW-0029">Amino-acid transport</keyword>